<keyword evidence="12" id="KW-1185">Reference proteome</keyword>
<proteinExistence type="predicted"/>
<dbReference type="EMBL" id="LROR01000088">
    <property type="protein sequence ID" value="OBR90865.1"/>
    <property type="molecule type" value="Genomic_DNA"/>
</dbReference>
<dbReference type="PATRIC" id="fig|1705578.3.peg.825"/>
<comment type="subcellular location">
    <subcellularLocation>
        <location evidence="1">Cytoplasm</location>
    </subcellularLocation>
</comment>
<protein>
    <submittedName>
        <fullName evidence="9">Sorbose-specific phosphotransferase enzyme IIB component</fullName>
        <ecNumber evidence="10">2.7.1.191</ecNumber>
        <ecNumber evidence="9">2.7.1.69</ecNumber>
    </submittedName>
</protein>
<keyword evidence="5 9" id="KW-0808">Transferase</keyword>
<dbReference type="GO" id="GO:0016301">
    <property type="term" value="F:kinase activity"/>
    <property type="evidence" value="ECO:0007669"/>
    <property type="project" value="UniProtKB-KW"/>
</dbReference>
<dbReference type="Pfam" id="PF03830">
    <property type="entry name" value="PTSIIB_sorb"/>
    <property type="match status" value="1"/>
</dbReference>
<keyword evidence="3" id="KW-0963">Cytoplasm</keyword>
<sequence length="160" mass="17945">MSIIHVRIDERLIHGQVATVWTNTLGCSRIMVVNDEACNSETQKYVLKLATPPSVRLSVLTVEKAAVRIKEGKYDNDKVFVIFKNPKDCVRLLEKGIELPMVNVGNMAPKDGSTNVKKSVNVSREDVEAFRKLNSMGLKITARMVPDEPESNFMDLIKDL</sequence>
<dbReference type="CDD" id="cd00001">
    <property type="entry name" value="PTS_IIB_man"/>
    <property type="match status" value="1"/>
</dbReference>
<evidence type="ECO:0000256" key="1">
    <source>
        <dbReference type="ARBA" id="ARBA00004496"/>
    </source>
</evidence>
<comment type="caution">
    <text evidence="9">The sequence shown here is derived from an EMBL/GenBank/DDBJ whole genome shotgun (WGS) entry which is preliminary data.</text>
</comment>
<keyword evidence="7" id="KW-0418">Kinase</keyword>
<dbReference type="AlphaFoldDB" id="A0A162L9Q7"/>
<evidence type="ECO:0000256" key="7">
    <source>
        <dbReference type="ARBA" id="ARBA00022777"/>
    </source>
</evidence>
<name>A0A162L9Q7_9CLOT</name>
<dbReference type="InterPro" id="IPR004720">
    <property type="entry name" value="PTS_IIB_sorbose-sp"/>
</dbReference>
<dbReference type="SUPFAM" id="SSF52728">
    <property type="entry name" value="PTS IIb component"/>
    <property type="match status" value="1"/>
</dbReference>
<keyword evidence="4" id="KW-0762">Sugar transport</keyword>
<dbReference type="Gene3D" id="3.40.35.10">
    <property type="entry name" value="Phosphotransferase system, sorbose subfamily IIB component"/>
    <property type="match status" value="1"/>
</dbReference>
<dbReference type="RefSeq" id="WP_063601228.1">
    <property type="nucleotide sequence ID" value="NZ_LITQ01000015.1"/>
</dbReference>
<dbReference type="GO" id="GO:0005737">
    <property type="term" value="C:cytoplasm"/>
    <property type="evidence" value="ECO:0007669"/>
    <property type="project" value="UniProtKB-SubCell"/>
</dbReference>
<gene>
    <name evidence="9" type="primary">sorB</name>
    <name evidence="10" type="ORF">CLCOS_38470</name>
    <name evidence="9" type="ORF">WX73_00447</name>
</gene>
<evidence type="ECO:0000256" key="2">
    <source>
        <dbReference type="ARBA" id="ARBA00022448"/>
    </source>
</evidence>
<accession>A0A162L9Q7</accession>
<dbReference type="GO" id="GO:0009401">
    <property type="term" value="P:phosphoenolpyruvate-dependent sugar phosphotransferase system"/>
    <property type="evidence" value="ECO:0007669"/>
    <property type="project" value="UniProtKB-KW"/>
</dbReference>
<feature type="domain" description="PTS EIIB type-4" evidence="8">
    <location>
        <begin position="1"/>
        <end position="160"/>
    </location>
</feature>
<evidence type="ECO:0000313" key="10">
    <source>
        <dbReference type="EMBL" id="OBR90865.1"/>
    </source>
</evidence>
<evidence type="ECO:0000256" key="6">
    <source>
        <dbReference type="ARBA" id="ARBA00022683"/>
    </source>
</evidence>
<dbReference type="Proteomes" id="UP000077384">
    <property type="component" value="Unassembled WGS sequence"/>
</dbReference>
<dbReference type="EC" id="2.7.1.191" evidence="10"/>
<reference evidence="10 12" key="2">
    <citation type="journal article" date="2016" name="Front. Microbiol.">
        <title>Industrial Acetogenic Biocatalysts: A Comparative Metabolic and Genomic Analysis.</title>
        <authorList>
            <person name="Bengelsdorf F."/>
            <person name="Poehlein A."/>
            <person name="Sonja S."/>
            <person name="Erz C."/>
            <person name="Hummel T."/>
            <person name="Hoffmeister S."/>
            <person name="Daniel R."/>
            <person name="Durre P."/>
        </authorList>
    </citation>
    <scope>NUCLEOTIDE SEQUENCE [LARGE SCALE GENOMIC DNA]</scope>
    <source>
        <strain evidence="10 12">PTA-10522</strain>
    </source>
</reference>
<evidence type="ECO:0000313" key="12">
    <source>
        <dbReference type="Proteomes" id="UP000093694"/>
    </source>
</evidence>
<keyword evidence="2" id="KW-0813">Transport</keyword>
<dbReference type="PROSITE" id="PS51101">
    <property type="entry name" value="PTS_EIIB_TYPE_4"/>
    <property type="match status" value="1"/>
</dbReference>
<evidence type="ECO:0000256" key="4">
    <source>
        <dbReference type="ARBA" id="ARBA00022597"/>
    </source>
</evidence>
<dbReference type="GO" id="GO:0008982">
    <property type="term" value="F:protein-N(PI)-phosphohistidine-sugar phosphotransferase activity"/>
    <property type="evidence" value="ECO:0007669"/>
    <property type="project" value="InterPro"/>
</dbReference>
<organism evidence="9 11">
    <name type="scientific">Clostridium coskatii</name>
    <dbReference type="NCBI Taxonomy" id="1705578"/>
    <lineage>
        <taxon>Bacteria</taxon>
        <taxon>Bacillati</taxon>
        <taxon>Bacillota</taxon>
        <taxon>Clostridia</taxon>
        <taxon>Eubacteriales</taxon>
        <taxon>Clostridiaceae</taxon>
        <taxon>Clostridium</taxon>
    </lineage>
</organism>
<dbReference type="EMBL" id="LITQ01000015">
    <property type="protein sequence ID" value="OAA93122.1"/>
    <property type="molecule type" value="Genomic_DNA"/>
</dbReference>
<evidence type="ECO:0000256" key="3">
    <source>
        <dbReference type="ARBA" id="ARBA00022490"/>
    </source>
</evidence>
<keyword evidence="6" id="KW-0598">Phosphotransferase system</keyword>
<dbReference type="Proteomes" id="UP000093694">
    <property type="component" value="Unassembled WGS sequence"/>
</dbReference>
<evidence type="ECO:0000259" key="8">
    <source>
        <dbReference type="PROSITE" id="PS51101"/>
    </source>
</evidence>
<evidence type="ECO:0000313" key="9">
    <source>
        <dbReference type="EMBL" id="OAA93122.1"/>
    </source>
</evidence>
<dbReference type="InterPro" id="IPR036667">
    <property type="entry name" value="PTS_IIB_sorbose-sp_sf"/>
</dbReference>
<evidence type="ECO:0000313" key="11">
    <source>
        <dbReference type="Proteomes" id="UP000077384"/>
    </source>
</evidence>
<reference evidence="9 11" key="1">
    <citation type="journal article" date="2015" name="Biotechnol. Bioeng.">
        <title>Genome sequence and phenotypic characterization of Caulobacter segnis.</title>
        <authorList>
            <person name="Patel S."/>
            <person name="Fletcher B."/>
            <person name="Scott D.C."/>
            <person name="Ely B."/>
        </authorList>
    </citation>
    <scope>NUCLEOTIDE SEQUENCE [LARGE SCALE GENOMIC DNA]</scope>
    <source>
        <strain evidence="9 11">PS02</strain>
    </source>
</reference>
<evidence type="ECO:0000256" key="5">
    <source>
        <dbReference type="ARBA" id="ARBA00022679"/>
    </source>
</evidence>
<dbReference type="EC" id="2.7.1.69" evidence="9"/>